<gene>
    <name evidence="2" type="ORF">RU90_GL001118</name>
</gene>
<feature type="transmembrane region" description="Helical" evidence="1">
    <location>
        <begin position="57"/>
        <end position="75"/>
    </location>
</feature>
<evidence type="ECO:0000313" key="3">
    <source>
        <dbReference type="Proteomes" id="UP000218744"/>
    </source>
</evidence>
<keyword evidence="1" id="KW-1133">Transmembrane helix</keyword>
<comment type="caution">
    <text evidence="2">The sequence shown here is derived from an EMBL/GenBank/DDBJ whole genome shotgun (WGS) entry which is preliminary data.</text>
</comment>
<keyword evidence="1" id="KW-0812">Transmembrane</keyword>
<feature type="transmembrane region" description="Helical" evidence="1">
    <location>
        <begin position="210"/>
        <end position="229"/>
    </location>
</feature>
<feature type="transmembrane region" description="Helical" evidence="1">
    <location>
        <begin position="21"/>
        <end position="45"/>
    </location>
</feature>
<dbReference type="Proteomes" id="UP000218744">
    <property type="component" value="Unassembled WGS sequence"/>
</dbReference>
<reference evidence="2 3" key="1">
    <citation type="submission" date="2014-12" db="EMBL/GenBank/DDBJ databases">
        <title>Draft genome sequences of 10 type strains of Lactococcus.</title>
        <authorList>
            <person name="Sun Z."/>
            <person name="Zhong Z."/>
            <person name="Liu W."/>
            <person name="Zhang W."/>
            <person name="Zhang H."/>
        </authorList>
    </citation>
    <scope>NUCLEOTIDE SEQUENCE [LARGE SCALE GENOMIC DNA]</scope>
    <source>
        <strain evidence="2 3">DSM 20450</strain>
    </source>
</reference>
<proteinExistence type="predicted"/>
<organism evidence="2 3">
    <name type="scientific">Lactococcus lactis subsp. hordniae</name>
    <dbReference type="NCBI Taxonomy" id="203404"/>
    <lineage>
        <taxon>Bacteria</taxon>
        <taxon>Bacillati</taxon>
        <taxon>Bacillota</taxon>
        <taxon>Bacilli</taxon>
        <taxon>Lactobacillales</taxon>
        <taxon>Streptococcaceae</taxon>
        <taxon>Lactococcus</taxon>
    </lineage>
</organism>
<feature type="transmembrane region" description="Helical" evidence="1">
    <location>
        <begin position="158"/>
        <end position="176"/>
    </location>
</feature>
<dbReference type="EMBL" id="JXKA01000023">
    <property type="protein sequence ID" value="PCS10861.1"/>
    <property type="molecule type" value="Genomic_DNA"/>
</dbReference>
<protein>
    <submittedName>
        <fullName evidence="2">Uncharacterized protein</fullName>
    </submittedName>
</protein>
<feature type="transmembrane region" description="Helical" evidence="1">
    <location>
        <begin position="82"/>
        <end position="105"/>
    </location>
</feature>
<keyword evidence="1" id="KW-0472">Membrane</keyword>
<feature type="transmembrane region" description="Helical" evidence="1">
    <location>
        <begin position="125"/>
        <end position="146"/>
    </location>
</feature>
<name>A0A2A5SBQ6_LACLH</name>
<evidence type="ECO:0000313" key="2">
    <source>
        <dbReference type="EMBL" id="PCS10861.1"/>
    </source>
</evidence>
<accession>A0A2A5SBQ6</accession>
<evidence type="ECO:0000256" key="1">
    <source>
        <dbReference type="SAM" id="Phobius"/>
    </source>
</evidence>
<dbReference type="AlphaFoldDB" id="A0A2A5SBQ6"/>
<sequence length="241" mass="27272">MLSSFFIITDSEKVPNSVKNLSIICVFGFLIYGSNRLIVSLTYLVGGEHAVPQLFSFRFLIAIFTLFCCGLAYYVSTKKRLIYNLATIIASLWFITLPIIGFRFLFKILIEHQRFDFSIVSNMDIRYLIVPFMPIMYLSFCKFTGVDLKQISKNIKNTVYALLLIYLVALIVYSGTQMNITFSFAQEAFFNGIELNHGVLLAHWLESLTVVSQFVLPIIAFALVIGYAGERSSAQLGLLSN</sequence>